<dbReference type="OrthoDB" id="5379229at2"/>
<dbReference type="PANTHER" id="PTHR33121">
    <property type="entry name" value="CYCLIC DI-GMP PHOSPHODIESTERASE PDEF"/>
    <property type="match status" value="1"/>
</dbReference>
<dbReference type="InterPro" id="IPR000160">
    <property type="entry name" value="GGDEF_dom"/>
</dbReference>
<dbReference type="Gene3D" id="3.30.70.270">
    <property type="match status" value="1"/>
</dbReference>
<reference evidence="4 5" key="1">
    <citation type="submission" date="2014-04" db="EMBL/GenBank/DDBJ databases">
        <title>Genome assembly of Hyalangium minutum DSM 14724.</title>
        <authorList>
            <person name="Sharma G."/>
            <person name="Subramanian S."/>
        </authorList>
    </citation>
    <scope>NUCLEOTIDE SEQUENCE [LARGE SCALE GENOMIC DNA]</scope>
    <source>
        <strain evidence="4 5">DSM 14724</strain>
    </source>
</reference>
<dbReference type="GO" id="GO:0000160">
    <property type="term" value="P:phosphorelay signal transduction system"/>
    <property type="evidence" value="ECO:0007669"/>
    <property type="project" value="InterPro"/>
</dbReference>
<dbReference type="PROSITE" id="PS50110">
    <property type="entry name" value="RESPONSE_REGULATORY"/>
    <property type="match status" value="1"/>
</dbReference>
<feature type="domain" description="Response regulatory" evidence="2">
    <location>
        <begin position="16"/>
        <end position="132"/>
    </location>
</feature>
<dbReference type="AlphaFoldDB" id="A0A085WG90"/>
<dbReference type="InterPro" id="IPR011006">
    <property type="entry name" value="CheY-like_superfamily"/>
</dbReference>
<gene>
    <name evidence="4" type="ORF">DB31_8917</name>
</gene>
<proteinExistence type="predicted"/>
<evidence type="ECO:0000259" key="3">
    <source>
        <dbReference type="PROSITE" id="PS50887"/>
    </source>
</evidence>
<dbReference type="PROSITE" id="PS50887">
    <property type="entry name" value="GGDEF"/>
    <property type="match status" value="1"/>
</dbReference>
<dbReference type="InterPro" id="IPR043128">
    <property type="entry name" value="Rev_trsase/Diguanyl_cyclase"/>
</dbReference>
<comment type="caution">
    <text evidence="4">The sequence shown here is derived from an EMBL/GenBank/DDBJ whole genome shotgun (WGS) entry which is preliminary data.</text>
</comment>
<feature type="domain" description="GGDEF" evidence="3">
    <location>
        <begin position="182"/>
        <end position="313"/>
    </location>
</feature>
<evidence type="ECO:0000256" key="1">
    <source>
        <dbReference type="PROSITE-ProRule" id="PRU00169"/>
    </source>
</evidence>
<organism evidence="4 5">
    <name type="scientific">Hyalangium minutum</name>
    <dbReference type="NCBI Taxonomy" id="394096"/>
    <lineage>
        <taxon>Bacteria</taxon>
        <taxon>Pseudomonadati</taxon>
        <taxon>Myxococcota</taxon>
        <taxon>Myxococcia</taxon>
        <taxon>Myxococcales</taxon>
        <taxon>Cystobacterineae</taxon>
        <taxon>Archangiaceae</taxon>
        <taxon>Hyalangium</taxon>
    </lineage>
</organism>
<evidence type="ECO:0000259" key="2">
    <source>
        <dbReference type="PROSITE" id="PS50110"/>
    </source>
</evidence>
<dbReference type="Proteomes" id="UP000028725">
    <property type="component" value="Unassembled WGS sequence"/>
</dbReference>
<dbReference type="GO" id="GO:0071111">
    <property type="term" value="F:cyclic-guanylate-specific phosphodiesterase activity"/>
    <property type="evidence" value="ECO:0007669"/>
    <property type="project" value="InterPro"/>
</dbReference>
<comment type="caution">
    <text evidence="1">Lacks conserved residue(s) required for the propagation of feature annotation.</text>
</comment>
<protein>
    <submittedName>
        <fullName evidence="4">Response regulator ActA</fullName>
    </submittedName>
</protein>
<dbReference type="InterPro" id="IPR050706">
    <property type="entry name" value="Cyclic-di-GMP_PDE-like"/>
</dbReference>
<dbReference type="SUPFAM" id="SSF52172">
    <property type="entry name" value="CheY-like"/>
    <property type="match status" value="1"/>
</dbReference>
<dbReference type="PANTHER" id="PTHR33121:SF70">
    <property type="entry name" value="SIGNALING PROTEIN YKOW"/>
    <property type="match status" value="1"/>
</dbReference>
<keyword evidence="5" id="KW-1185">Reference proteome</keyword>
<dbReference type="STRING" id="394096.DB31_8917"/>
<dbReference type="NCBIfam" id="TIGR00254">
    <property type="entry name" value="GGDEF"/>
    <property type="match status" value="1"/>
</dbReference>
<dbReference type="Gene3D" id="3.40.50.2300">
    <property type="match status" value="1"/>
</dbReference>
<dbReference type="InterPro" id="IPR001789">
    <property type="entry name" value="Sig_transdc_resp-reg_receiver"/>
</dbReference>
<dbReference type="InterPro" id="IPR029787">
    <property type="entry name" value="Nucleotide_cyclase"/>
</dbReference>
<dbReference type="SUPFAM" id="SSF55073">
    <property type="entry name" value="Nucleotide cyclase"/>
    <property type="match status" value="1"/>
</dbReference>
<name>A0A085WG90_9BACT</name>
<evidence type="ECO:0000313" key="5">
    <source>
        <dbReference type="Proteomes" id="UP000028725"/>
    </source>
</evidence>
<accession>A0A085WG90</accession>
<dbReference type="SMART" id="SM00267">
    <property type="entry name" value="GGDEF"/>
    <property type="match status" value="1"/>
</dbReference>
<dbReference type="CDD" id="cd01949">
    <property type="entry name" value="GGDEF"/>
    <property type="match status" value="1"/>
</dbReference>
<dbReference type="EMBL" id="JMCB01000009">
    <property type="protein sequence ID" value="KFE66703.1"/>
    <property type="molecule type" value="Genomic_DNA"/>
</dbReference>
<dbReference type="Pfam" id="PF00990">
    <property type="entry name" value="GGDEF"/>
    <property type="match status" value="1"/>
</dbReference>
<dbReference type="PATRIC" id="fig|394096.3.peg.4947"/>
<sequence length="333" mass="36229">MALKRKHVRRAGIQPTVLLVEPRAEDLERTRALLTEEGFRVVPLTRFDAAAPLFEVIRPDAVVLAAQPPDYAAVATVRRLRQIGGSTVPLLYLVDPHDLEAWRFCVEKGQCVDLVPRTSTGAELALKLHAQLRLRDAVLRAAEGADAGTALVLHDPLTGLYNKPFLLALIGLELRRAERYGGVFSVVACSPQSLRAFRKQYGPAIEERLLVYTAVILGQTVRESDVVARVSDDEFAMLLPGTAAEALPTVLSRINARFELARFQVEGKALRTSLNLGAVCFPDTLGVPTQLLSGAIQEMRRARGAPAASRQESGVGVRREEGGLELEAVTLSS</sequence>
<evidence type="ECO:0000313" key="4">
    <source>
        <dbReference type="EMBL" id="KFE66703.1"/>
    </source>
</evidence>
<dbReference type="RefSeq" id="WP_083968638.1">
    <property type="nucleotide sequence ID" value="NZ_JMCB01000009.1"/>
</dbReference>